<proteinExistence type="predicted"/>
<dbReference type="Pfam" id="PF16344">
    <property type="entry name" value="FecR_C"/>
    <property type="match status" value="1"/>
</dbReference>
<sequence length="342" mass="37341">MMSHMKPADFQDLLRRYQQGACTPAEKKAVEQWYASLDSGEQLELTPEDQALLKATLWQRITDEASGPPVPDSFQLGQIGRYAAAAIVVLGLGLSAAFWPQLVRDEAKATIARRPAGAALQPGWQLYDNTTSRPVTLKLADGSAVTLAAASQLKYPRQFRGQASRNVYLVGEAFFRVAHNPARPFLVYTDKVVTKVLGTSFTVQAFAGQKEALVLVKTGRVQVTPRASTAASPAQSIIVLPNQQALYRADRQQLTQDLAARPALLTPQSFVFDDKPVAEVLAVLEAAYGVPIKYDKAAFANCTVTLTLSNEPLYDKLDILCKILGASYEKDHTHILLRPGKC</sequence>
<dbReference type="Gene3D" id="2.60.120.1440">
    <property type="match status" value="1"/>
</dbReference>
<evidence type="ECO:0000313" key="3">
    <source>
        <dbReference type="EMBL" id="MCB2409738.1"/>
    </source>
</evidence>
<dbReference type="InterPro" id="IPR032508">
    <property type="entry name" value="FecR_C"/>
</dbReference>
<feature type="domain" description="Protein FecR C-terminal" evidence="2">
    <location>
        <begin position="270"/>
        <end position="335"/>
    </location>
</feature>
<evidence type="ECO:0000313" key="4">
    <source>
        <dbReference type="Proteomes" id="UP001165296"/>
    </source>
</evidence>
<gene>
    <name evidence="3" type="ORF">LGH74_17230</name>
</gene>
<dbReference type="Pfam" id="PF04773">
    <property type="entry name" value="FecR"/>
    <property type="match status" value="1"/>
</dbReference>
<evidence type="ECO:0000259" key="1">
    <source>
        <dbReference type="Pfam" id="PF04773"/>
    </source>
</evidence>
<dbReference type="EMBL" id="JAJADR010000005">
    <property type="protein sequence ID" value="MCB2409738.1"/>
    <property type="molecule type" value="Genomic_DNA"/>
</dbReference>
<dbReference type="Gene3D" id="3.55.50.30">
    <property type="match status" value="1"/>
</dbReference>
<dbReference type="InterPro" id="IPR006860">
    <property type="entry name" value="FecR"/>
</dbReference>
<comment type="caution">
    <text evidence="3">The sequence shown here is derived from an EMBL/GenBank/DDBJ whole genome shotgun (WGS) entry which is preliminary data.</text>
</comment>
<accession>A0ABS8AUR7</accession>
<dbReference type="PIRSF" id="PIRSF018266">
    <property type="entry name" value="FecR"/>
    <property type="match status" value="1"/>
</dbReference>
<dbReference type="InterPro" id="IPR012373">
    <property type="entry name" value="Ferrdict_sens_TM"/>
</dbReference>
<evidence type="ECO:0000259" key="2">
    <source>
        <dbReference type="Pfam" id="PF16344"/>
    </source>
</evidence>
<dbReference type="PANTHER" id="PTHR30273:SF2">
    <property type="entry name" value="PROTEIN FECR"/>
    <property type="match status" value="1"/>
</dbReference>
<name>A0ABS8AUR7_9BACT</name>
<dbReference type="Proteomes" id="UP001165296">
    <property type="component" value="Unassembled WGS sequence"/>
</dbReference>
<feature type="domain" description="FecR protein" evidence="1">
    <location>
        <begin position="135"/>
        <end position="221"/>
    </location>
</feature>
<dbReference type="PANTHER" id="PTHR30273">
    <property type="entry name" value="PERIPLASMIC SIGNAL SENSOR AND SIGMA FACTOR ACTIVATOR FECR-RELATED"/>
    <property type="match status" value="1"/>
</dbReference>
<organism evidence="3 4">
    <name type="scientific">Hymenobacter lucidus</name>
    <dbReference type="NCBI Taxonomy" id="2880930"/>
    <lineage>
        <taxon>Bacteria</taxon>
        <taxon>Pseudomonadati</taxon>
        <taxon>Bacteroidota</taxon>
        <taxon>Cytophagia</taxon>
        <taxon>Cytophagales</taxon>
        <taxon>Hymenobacteraceae</taxon>
        <taxon>Hymenobacter</taxon>
    </lineage>
</organism>
<reference evidence="3" key="1">
    <citation type="submission" date="2021-10" db="EMBL/GenBank/DDBJ databases">
        <authorList>
            <person name="Dean J.D."/>
            <person name="Kim M.K."/>
            <person name="Newey C.N."/>
            <person name="Stoker T.S."/>
            <person name="Thompson D.W."/>
            <person name="Grose J.H."/>
        </authorList>
    </citation>
    <scope>NUCLEOTIDE SEQUENCE</scope>
    <source>
        <strain evidence="3">BT178</strain>
    </source>
</reference>
<protein>
    <submittedName>
        <fullName evidence="3">FecR domain-containing protein</fullName>
    </submittedName>
</protein>
<keyword evidence="4" id="KW-1185">Reference proteome</keyword>